<accession>A0A4Z2FGJ6</accession>
<dbReference type="GO" id="GO:0000724">
    <property type="term" value="P:double-strand break repair via homologous recombination"/>
    <property type="evidence" value="ECO:0007669"/>
    <property type="project" value="TreeGrafter"/>
</dbReference>
<reference evidence="4 5" key="1">
    <citation type="submission" date="2019-03" db="EMBL/GenBank/DDBJ databases">
        <title>First draft genome of Liparis tanakae, snailfish: a comprehensive survey of snailfish specific genes.</title>
        <authorList>
            <person name="Kim W."/>
            <person name="Song I."/>
            <person name="Jeong J.-H."/>
            <person name="Kim D."/>
            <person name="Kim S."/>
            <person name="Ryu S."/>
            <person name="Song J.Y."/>
            <person name="Lee S.K."/>
        </authorList>
    </citation>
    <scope>NUCLEOTIDE SEQUENCE [LARGE SCALE GENOMIC DNA]</scope>
    <source>
        <tissue evidence="4">Muscle</tissue>
    </source>
</reference>
<feature type="transmembrane region" description="Helical" evidence="3">
    <location>
        <begin position="12"/>
        <end position="34"/>
    </location>
</feature>
<dbReference type="GO" id="GO:0005657">
    <property type="term" value="C:replication fork"/>
    <property type="evidence" value="ECO:0007669"/>
    <property type="project" value="TreeGrafter"/>
</dbReference>
<dbReference type="GO" id="GO:0042148">
    <property type="term" value="P:DNA strand invasion"/>
    <property type="evidence" value="ECO:0007669"/>
    <property type="project" value="TreeGrafter"/>
</dbReference>
<dbReference type="AlphaFoldDB" id="A0A4Z2FGJ6"/>
<dbReference type="Gene3D" id="3.40.50.300">
    <property type="entry name" value="P-loop containing nucleotide triphosphate hydrolases"/>
    <property type="match status" value="1"/>
</dbReference>
<evidence type="ECO:0000313" key="4">
    <source>
        <dbReference type="EMBL" id="TNN39512.1"/>
    </source>
</evidence>
<dbReference type="InterPro" id="IPR027417">
    <property type="entry name" value="P-loop_NTPase"/>
</dbReference>
<keyword evidence="3" id="KW-1133">Transmembrane helix</keyword>
<dbReference type="OrthoDB" id="336321at2759"/>
<organism evidence="4 5">
    <name type="scientific">Liparis tanakae</name>
    <name type="common">Tanaka's snailfish</name>
    <dbReference type="NCBI Taxonomy" id="230148"/>
    <lineage>
        <taxon>Eukaryota</taxon>
        <taxon>Metazoa</taxon>
        <taxon>Chordata</taxon>
        <taxon>Craniata</taxon>
        <taxon>Vertebrata</taxon>
        <taxon>Euteleostomi</taxon>
        <taxon>Actinopterygii</taxon>
        <taxon>Neopterygii</taxon>
        <taxon>Teleostei</taxon>
        <taxon>Neoteleostei</taxon>
        <taxon>Acanthomorphata</taxon>
        <taxon>Eupercaria</taxon>
        <taxon>Perciformes</taxon>
        <taxon>Cottioidei</taxon>
        <taxon>Cottales</taxon>
        <taxon>Liparidae</taxon>
        <taxon>Liparis</taxon>
    </lineage>
</organism>
<keyword evidence="3" id="KW-0472">Membrane</keyword>
<name>A0A4Z2FGJ6_9TELE</name>
<sequence length="138" mass="14867">MRSCSPVRVLRCVRVLLFVFSYVSFVLLNAAFVFSKRGTGRFTSAAATSLDALLDSGLYTGELTELSGGPGSGKSQSAVFIDTTGGLGAGRLLQMLRAETSSEEEQRIQVFRVFDVFALLDCLYGLRAGRLQQVGDAQ</sequence>
<evidence type="ECO:0000256" key="2">
    <source>
        <dbReference type="ARBA" id="ARBA00023242"/>
    </source>
</evidence>
<dbReference type="SUPFAM" id="SSF52540">
    <property type="entry name" value="P-loop containing nucleoside triphosphate hydrolases"/>
    <property type="match status" value="1"/>
</dbReference>
<evidence type="ECO:0000313" key="5">
    <source>
        <dbReference type="Proteomes" id="UP000314294"/>
    </source>
</evidence>
<comment type="caution">
    <text evidence="4">The sequence shown here is derived from an EMBL/GenBank/DDBJ whole genome shotgun (WGS) entry which is preliminary data.</text>
</comment>
<dbReference type="EMBL" id="SRLO01001274">
    <property type="protein sequence ID" value="TNN39512.1"/>
    <property type="molecule type" value="Genomic_DNA"/>
</dbReference>
<dbReference type="GO" id="GO:0033063">
    <property type="term" value="C:Rad51B-Rad51C-Rad51D-XRCC2 complex"/>
    <property type="evidence" value="ECO:0007669"/>
    <property type="project" value="TreeGrafter"/>
</dbReference>
<dbReference type="InterPro" id="IPR051988">
    <property type="entry name" value="HRR_RAD51_Paralog"/>
</dbReference>
<gene>
    <name evidence="4" type="primary">RAD51D_0</name>
    <name evidence="4" type="ORF">EYF80_050336</name>
</gene>
<dbReference type="GO" id="GO:0005815">
    <property type="term" value="C:microtubule organizing center"/>
    <property type="evidence" value="ECO:0007669"/>
    <property type="project" value="TreeGrafter"/>
</dbReference>
<keyword evidence="2" id="KW-0539">Nucleus</keyword>
<keyword evidence="3" id="KW-0812">Transmembrane</keyword>
<comment type="subcellular location">
    <subcellularLocation>
        <location evidence="1">Nucleus</location>
    </subcellularLocation>
</comment>
<keyword evidence="5" id="KW-1185">Reference proteome</keyword>
<dbReference type="PANTHER" id="PTHR46457:SF1">
    <property type="entry name" value="DNA REPAIR PROTEIN RAD51 HOMOLOG 4"/>
    <property type="match status" value="1"/>
</dbReference>
<protein>
    <submittedName>
        <fullName evidence="4">DNA repair protein RAD51 4</fullName>
    </submittedName>
</protein>
<dbReference type="GO" id="GO:0008094">
    <property type="term" value="F:ATP-dependent activity, acting on DNA"/>
    <property type="evidence" value="ECO:0007669"/>
    <property type="project" value="TreeGrafter"/>
</dbReference>
<evidence type="ECO:0000256" key="3">
    <source>
        <dbReference type="SAM" id="Phobius"/>
    </source>
</evidence>
<dbReference type="GO" id="GO:0000723">
    <property type="term" value="P:telomere maintenance"/>
    <property type="evidence" value="ECO:0007669"/>
    <property type="project" value="TreeGrafter"/>
</dbReference>
<dbReference type="GO" id="GO:0000400">
    <property type="term" value="F:four-way junction DNA binding"/>
    <property type="evidence" value="ECO:0007669"/>
    <property type="project" value="TreeGrafter"/>
</dbReference>
<dbReference type="GO" id="GO:0003697">
    <property type="term" value="F:single-stranded DNA binding"/>
    <property type="evidence" value="ECO:0007669"/>
    <property type="project" value="TreeGrafter"/>
</dbReference>
<dbReference type="PANTHER" id="PTHR46457">
    <property type="entry name" value="DNA REPAIR PROTEIN RAD51 HOMOLOG 4"/>
    <property type="match status" value="1"/>
</dbReference>
<dbReference type="GO" id="GO:0007131">
    <property type="term" value="P:reciprocal meiotic recombination"/>
    <property type="evidence" value="ECO:0007669"/>
    <property type="project" value="TreeGrafter"/>
</dbReference>
<dbReference type="Proteomes" id="UP000314294">
    <property type="component" value="Unassembled WGS sequence"/>
</dbReference>
<proteinExistence type="predicted"/>
<evidence type="ECO:0000256" key="1">
    <source>
        <dbReference type="ARBA" id="ARBA00004123"/>
    </source>
</evidence>